<sequence>MNKKTKRMKGQQKRRNKEEKEMREEAKVEITCPSAIHICIGRLDYIHFPMFSDTRHVDGSEIVVVVVVRGMPRNE</sequence>
<keyword evidence="2" id="KW-1185">Reference proteome</keyword>
<evidence type="ECO:0000313" key="3">
    <source>
        <dbReference type="WBParaSite" id="nRc.2.0.1.t05164-RA"/>
    </source>
</evidence>
<evidence type="ECO:0000256" key="1">
    <source>
        <dbReference type="SAM" id="MobiDB-lite"/>
    </source>
</evidence>
<organism evidence="2 3">
    <name type="scientific">Romanomermis culicivorax</name>
    <name type="common">Nematode worm</name>
    <dbReference type="NCBI Taxonomy" id="13658"/>
    <lineage>
        <taxon>Eukaryota</taxon>
        <taxon>Metazoa</taxon>
        <taxon>Ecdysozoa</taxon>
        <taxon>Nematoda</taxon>
        <taxon>Enoplea</taxon>
        <taxon>Dorylaimia</taxon>
        <taxon>Mermithida</taxon>
        <taxon>Mermithoidea</taxon>
        <taxon>Mermithidae</taxon>
        <taxon>Romanomermis</taxon>
    </lineage>
</organism>
<protein>
    <submittedName>
        <fullName evidence="3">Uncharacterized protein</fullName>
    </submittedName>
</protein>
<dbReference type="WBParaSite" id="nRc.2.0.1.t05164-RA">
    <property type="protein sequence ID" value="nRc.2.0.1.t05164-RA"/>
    <property type="gene ID" value="nRc.2.0.1.g05164"/>
</dbReference>
<feature type="compositionally biased region" description="Basic residues" evidence="1">
    <location>
        <begin position="1"/>
        <end position="15"/>
    </location>
</feature>
<feature type="region of interest" description="Disordered" evidence="1">
    <location>
        <begin position="1"/>
        <end position="24"/>
    </location>
</feature>
<accession>A0A915HTS6</accession>
<dbReference type="Proteomes" id="UP000887565">
    <property type="component" value="Unplaced"/>
</dbReference>
<evidence type="ECO:0000313" key="2">
    <source>
        <dbReference type="Proteomes" id="UP000887565"/>
    </source>
</evidence>
<name>A0A915HTS6_ROMCU</name>
<reference evidence="3" key="1">
    <citation type="submission" date="2022-11" db="UniProtKB">
        <authorList>
            <consortium name="WormBaseParasite"/>
        </authorList>
    </citation>
    <scope>IDENTIFICATION</scope>
</reference>
<dbReference type="AlphaFoldDB" id="A0A915HTS6"/>
<proteinExistence type="predicted"/>